<evidence type="ECO:0000313" key="1">
    <source>
        <dbReference type="EMBL" id="KAI9916047.1"/>
    </source>
</evidence>
<reference evidence="1 2" key="1">
    <citation type="journal article" date="2022" name="bioRxiv">
        <title>The genome of the oomycete Peronosclerospora sorghi, a cosmopolitan pathogen of maize and sorghum, is inflated with dispersed pseudogenes.</title>
        <authorList>
            <person name="Fletcher K."/>
            <person name="Martin F."/>
            <person name="Isakeit T."/>
            <person name="Cavanaugh K."/>
            <person name="Magill C."/>
            <person name="Michelmore R."/>
        </authorList>
    </citation>
    <scope>NUCLEOTIDE SEQUENCE [LARGE SCALE GENOMIC DNA]</scope>
    <source>
        <strain evidence="1">P6</strain>
    </source>
</reference>
<accession>A0ACC0WC99</accession>
<proteinExistence type="predicted"/>
<name>A0ACC0WC99_9STRA</name>
<dbReference type="Proteomes" id="UP001163321">
    <property type="component" value="Chromosome 3"/>
</dbReference>
<evidence type="ECO:0000313" key="2">
    <source>
        <dbReference type="Proteomes" id="UP001163321"/>
    </source>
</evidence>
<keyword evidence="2" id="KW-1185">Reference proteome</keyword>
<protein>
    <submittedName>
        <fullName evidence="1">Uncharacterized protein</fullName>
    </submittedName>
</protein>
<sequence length="65" mass="7210">MGCGVDNLKLGIRRKVEFRSKRKRARSAQLLELDSSQRGKSAVLTVAVRYSIDSIIQSCSPAVFL</sequence>
<comment type="caution">
    <text evidence="1">The sequence shown here is derived from an EMBL/GenBank/DDBJ whole genome shotgun (WGS) entry which is preliminary data.</text>
</comment>
<gene>
    <name evidence="1" type="ORF">PsorP6_007195</name>
</gene>
<dbReference type="EMBL" id="CM047582">
    <property type="protein sequence ID" value="KAI9916047.1"/>
    <property type="molecule type" value="Genomic_DNA"/>
</dbReference>
<organism evidence="1 2">
    <name type="scientific">Peronosclerospora sorghi</name>
    <dbReference type="NCBI Taxonomy" id="230839"/>
    <lineage>
        <taxon>Eukaryota</taxon>
        <taxon>Sar</taxon>
        <taxon>Stramenopiles</taxon>
        <taxon>Oomycota</taxon>
        <taxon>Peronosporomycetes</taxon>
        <taxon>Peronosporales</taxon>
        <taxon>Peronosporaceae</taxon>
        <taxon>Peronosclerospora</taxon>
    </lineage>
</organism>